<proteinExistence type="inferred from homology"/>
<keyword evidence="8" id="KW-1185">Reference proteome</keyword>
<dbReference type="EMBL" id="CP028136">
    <property type="protein sequence ID" value="AVR45228.1"/>
    <property type="molecule type" value="Genomic_DNA"/>
</dbReference>
<dbReference type="PANTHER" id="PTHR43461">
    <property type="entry name" value="TRANSMEMBRANE PROTEIN 256"/>
    <property type="match status" value="1"/>
</dbReference>
<dbReference type="Proteomes" id="UP000241507">
    <property type="component" value="Chromosome"/>
</dbReference>
<evidence type="ECO:0000256" key="6">
    <source>
        <dbReference type="SAM" id="Phobius"/>
    </source>
</evidence>
<evidence type="ECO:0000256" key="1">
    <source>
        <dbReference type="ARBA" id="ARBA00004141"/>
    </source>
</evidence>
<evidence type="ECO:0000256" key="5">
    <source>
        <dbReference type="ARBA" id="ARBA00023136"/>
    </source>
</evidence>
<evidence type="ECO:0000256" key="3">
    <source>
        <dbReference type="ARBA" id="ARBA00022692"/>
    </source>
</evidence>
<name>A0A2R3Z4R8_9FLAO</name>
<dbReference type="GO" id="GO:0005886">
    <property type="term" value="C:plasma membrane"/>
    <property type="evidence" value="ECO:0007669"/>
    <property type="project" value="TreeGrafter"/>
</dbReference>
<keyword evidence="4 6" id="KW-1133">Transmembrane helix</keyword>
<dbReference type="InterPro" id="IPR006696">
    <property type="entry name" value="DUF423"/>
</dbReference>
<dbReference type="KEGG" id="grs:C7S20_08065"/>
<feature type="transmembrane region" description="Helical" evidence="6">
    <location>
        <begin position="47"/>
        <end position="64"/>
    </location>
</feature>
<dbReference type="PANTHER" id="PTHR43461:SF1">
    <property type="entry name" value="TRANSMEMBRANE PROTEIN 256"/>
    <property type="match status" value="1"/>
</dbReference>
<keyword evidence="5 6" id="KW-0472">Membrane</keyword>
<reference evidence="8" key="1">
    <citation type="submission" date="2018-03" db="EMBL/GenBank/DDBJ databases">
        <title>Gramella fulva sp. nov., isolated from a dry surface of tidal flat.</title>
        <authorList>
            <person name="Hwang S.H."/>
            <person name="Hwang W.M."/>
            <person name="Kang K."/>
            <person name="Ahn T.-Y."/>
        </authorList>
    </citation>
    <scope>NUCLEOTIDE SEQUENCE [LARGE SCALE GENOMIC DNA]</scope>
    <source>
        <strain evidence="8">SH35</strain>
    </source>
</reference>
<dbReference type="Pfam" id="PF04241">
    <property type="entry name" value="DUF423"/>
    <property type="match status" value="1"/>
</dbReference>
<evidence type="ECO:0000256" key="4">
    <source>
        <dbReference type="ARBA" id="ARBA00022989"/>
    </source>
</evidence>
<feature type="transmembrane region" description="Helical" evidence="6">
    <location>
        <begin position="100"/>
        <end position="124"/>
    </location>
</feature>
<comment type="subcellular location">
    <subcellularLocation>
        <location evidence="1">Membrane</location>
        <topology evidence="1">Multi-pass membrane protein</topology>
    </subcellularLocation>
</comment>
<protein>
    <submittedName>
        <fullName evidence="7">DUF423 domain-containing protein</fullName>
    </submittedName>
</protein>
<dbReference type="AlphaFoldDB" id="A0A2R3Z4R8"/>
<feature type="transmembrane region" description="Helical" evidence="6">
    <location>
        <begin position="71"/>
        <end position="88"/>
    </location>
</feature>
<evidence type="ECO:0000256" key="2">
    <source>
        <dbReference type="ARBA" id="ARBA00009694"/>
    </source>
</evidence>
<comment type="similarity">
    <text evidence="2">Belongs to the UPF0382 family.</text>
</comment>
<evidence type="ECO:0000313" key="8">
    <source>
        <dbReference type="Proteomes" id="UP000241507"/>
    </source>
</evidence>
<accession>A0A2R3Z4R8</accession>
<evidence type="ECO:0000313" key="7">
    <source>
        <dbReference type="EMBL" id="AVR45228.1"/>
    </source>
</evidence>
<dbReference type="OrthoDB" id="9802121at2"/>
<organism evidence="7 8">
    <name type="scientific">Christiangramia fulva</name>
    <dbReference type="NCBI Taxonomy" id="2126553"/>
    <lineage>
        <taxon>Bacteria</taxon>
        <taxon>Pseudomonadati</taxon>
        <taxon>Bacteroidota</taxon>
        <taxon>Flavobacteriia</taxon>
        <taxon>Flavobacteriales</taxon>
        <taxon>Flavobacteriaceae</taxon>
        <taxon>Christiangramia</taxon>
    </lineage>
</organism>
<dbReference type="RefSeq" id="WP_107012006.1">
    <property type="nucleotide sequence ID" value="NZ_CP028136.1"/>
</dbReference>
<keyword evidence="3 6" id="KW-0812">Transmembrane</keyword>
<gene>
    <name evidence="7" type="ORF">C7S20_08065</name>
</gene>
<sequence>MERKFFITGAILGLLAVILGAFGAHGLKQIVPAEAVTSFETGVRYQMYHAFLLLIIGSLSRLNLKYLKTIFLLILIGVIFFSGSIYLLSINSLTNFDFRVIALLTPLGGSLLITAWILLLVSFVKLKNK</sequence>